<dbReference type="InterPro" id="IPR003492">
    <property type="entry name" value="Battenin_disease_Cln3"/>
</dbReference>
<comment type="caution">
    <text evidence="7">Lacks conserved residue(s) required for the propagation of feature annotation.</text>
</comment>
<evidence type="ECO:0000256" key="2">
    <source>
        <dbReference type="ARBA" id="ARBA00007467"/>
    </source>
</evidence>
<dbReference type="GO" id="GO:0005765">
    <property type="term" value="C:lysosomal membrane"/>
    <property type="evidence" value="ECO:0007669"/>
    <property type="project" value="UniProtKB-SubCell"/>
</dbReference>
<feature type="transmembrane region" description="Helical" evidence="7">
    <location>
        <begin position="117"/>
        <end position="138"/>
    </location>
</feature>
<evidence type="ECO:0000256" key="7">
    <source>
        <dbReference type="RuleBase" id="RU361113"/>
    </source>
</evidence>
<dbReference type="Pfam" id="PF02487">
    <property type="entry name" value="CLN3"/>
    <property type="match status" value="1"/>
</dbReference>
<dbReference type="PRINTS" id="PR01315">
    <property type="entry name" value="BATTENIN"/>
</dbReference>
<keyword evidence="3" id="KW-0813">Transport</keyword>
<dbReference type="GO" id="GO:0007040">
    <property type="term" value="P:lysosome organization"/>
    <property type="evidence" value="ECO:0007669"/>
    <property type="project" value="TreeGrafter"/>
</dbReference>
<feature type="non-terminal residue" evidence="8">
    <location>
        <position position="1"/>
    </location>
</feature>
<evidence type="ECO:0000256" key="5">
    <source>
        <dbReference type="ARBA" id="ARBA00022989"/>
    </source>
</evidence>
<feature type="transmembrane region" description="Helical" evidence="7">
    <location>
        <begin position="54"/>
        <end position="72"/>
    </location>
</feature>
<accession>A0A1B6C2K6</accession>
<feature type="transmembrane region" description="Helical" evidence="7">
    <location>
        <begin position="214"/>
        <end position="236"/>
    </location>
</feature>
<comment type="similarity">
    <text evidence="2 7">Belongs to the battenin family.</text>
</comment>
<keyword evidence="7" id="KW-0458">Lysosome</keyword>
<keyword evidence="4 7" id="KW-0812">Transmembrane</keyword>
<evidence type="ECO:0000256" key="1">
    <source>
        <dbReference type="ARBA" id="ARBA00004127"/>
    </source>
</evidence>
<dbReference type="PANTHER" id="PTHR10981:SF0">
    <property type="entry name" value="BATTENIN"/>
    <property type="match status" value="1"/>
</dbReference>
<evidence type="ECO:0000256" key="3">
    <source>
        <dbReference type="ARBA" id="ARBA00022448"/>
    </source>
</evidence>
<keyword evidence="6 7" id="KW-0472">Membrane</keyword>
<dbReference type="SUPFAM" id="SSF103473">
    <property type="entry name" value="MFS general substrate transporter"/>
    <property type="match status" value="1"/>
</dbReference>
<evidence type="ECO:0000313" key="8">
    <source>
        <dbReference type="EMBL" id="JAS07746.1"/>
    </source>
</evidence>
<dbReference type="InterPro" id="IPR036259">
    <property type="entry name" value="MFS_trans_sf"/>
</dbReference>
<organism evidence="8">
    <name type="scientific">Clastoptera arizonana</name>
    <name type="common">Arizona spittle bug</name>
    <dbReference type="NCBI Taxonomy" id="38151"/>
    <lineage>
        <taxon>Eukaryota</taxon>
        <taxon>Metazoa</taxon>
        <taxon>Ecdysozoa</taxon>
        <taxon>Arthropoda</taxon>
        <taxon>Hexapoda</taxon>
        <taxon>Insecta</taxon>
        <taxon>Pterygota</taxon>
        <taxon>Neoptera</taxon>
        <taxon>Paraneoptera</taxon>
        <taxon>Hemiptera</taxon>
        <taxon>Auchenorrhyncha</taxon>
        <taxon>Cercopoidea</taxon>
        <taxon>Clastopteridae</taxon>
        <taxon>Clastoptera</taxon>
    </lineage>
</organism>
<dbReference type="GO" id="GO:0012505">
    <property type="term" value="C:endomembrane system"/>
    <property type="evidence" value="ECO:0007669"/>
    <property type="project" value="UniProtKB-SubCell"/>
</dbReference>
<name>A0A1B6C2K6_9HEMI</name>
<feature type="non-terminal residue" evidence="8">
    <location>
        <position position="283"/>
    </location>
</feature>
<proteinExistence type="inferred from homology"/>
<dbReference type="PANTHER" id="PTHR10981">
    <property type="entry name" value="BATTENIN"/>
    <property type="match status" value="1"/>
</dbReference>
<keyword evidence="5 7" id="KW-1133">Transmembrane helix</keyword>
<evidence type="ECO:0000256" key="4">
    <source>
        <dbReference type="ARBA" id="ARBA00022692"/>
    </source>
</evidence>
<protein>
    <recommendedName>
        <fullName evidence="7">Battenin</fullName>
    </recommendedName>
</protein>
<dbReference type="AlphaFoldDB" id="A0A1B6C2K6"/>
<comment type="subcellular location">
    <subcellularLocation>
        <location evidence="1">Endomembrane system</location>
        <topology evidence="1">Multi-pass membrane protein</topology>
    </subcellularLocation>
    <subcellularLocation>
        <location evidence="7">Lysosome membrane</location>
        <topology evidence="7">Multi-pass membrane protein</topology>
    </subcellularLocation>
</comment>
<dbReference type="GO" id="GO:0051453">
    <property type="term" value="P:regulation of intracellular pH"/>
    <property type="evidence" value="ECO:0007669"/>
    <property type="project" value="TreeGrafter"/>
</dbReference>
<evidence type="ECO:0000256" key="6">
    <source>
        <dbReference type="ARBA" id="ARBA00023136"/>
    </source>
</evidence>
<dbReference type="EMBL" id="GEDC01029552">
    <property type="protein sequence ID" value="JAS07746.1"/>
    <property type="molecule type" value="Transcribed_RNA"/>
</dbReference>
<sequence>FSNGLSENTFLSYVSTFDNKHLVLSLCTGTGLAGLLGSLWYVFLTAFNCGTSTIFSTLLITPILIGISYFGLLSKLPSCNTTPLAEWYSNFFHKITKQNIYFNCKCFKNKMLLDLAYLPHLGPFIVSVIFVFLFEYYINQCLHELIYFEDFILTHSQQYSWYQVTYNVSAFCVKSTLNFITIKSIWYFPIMQGINASILTVEAILLFLPHFTFALVFVFWEGLMGGYTYSTIFYTLYSEAETERRPFAMAFIAIAESIGISCAAVLAAPAHDFICSLPEDYFT</sequence>
<reference evidence="8" key="1">
    <citation type="submission" date="2015-12" db="EMBL/GenBank/DDBJ databases">
        <title>De novo transcriptome assembly of four potential Pierce s Disease insect vectors from Arizona vineyards.</title>
        <authorList>
            <person name="Tassone E.E."/>
        </authorList>
    </citation>
    <scope>NUCLEOTIDE SEQUENCE</scope>
</reference>
<feature type="transmembrane region" description="Helical" evidence="7">
    <location>
        <begin position="22"/>
        <end position="42"/>
    </location>
</feature>
<gene>
    <name evidence="8" type="ORF">g.3291</name>
</gene>
<feature type="transmembrane region" description="Helical" evidence="7">
    <location>
        <begin position="248"/>
        <end position="268"/>
    </location>
</feature>
<feature type="transmembrane region" description="Helical" evidence="7">
    <location>
        <begin position="185"/>
        <end position="208"/>
    </location>
</feature>